<dbReference type="GO" id="GO:0008615">
    <property type="term" value="P:pyridoxine biosynthetic process"/>
    <property type="evidence" value="ECO:0007669"/>
    <property type="project" value="UniProtKB-UniRule"/>
</dbReference>
<dbReference type="UniPathway" id="UPA00244">
    <property type="reaction ID" value="UER00310"/>
</dbReference>
<reference evidence="10" key="1">
    <citation type="submission" date="2017-06" db="EMBL/GenBank/DDBJ databases">
        <authorList>
            <person name="Varghese N."/>
            <person name="Submissions S."/>
        </authorList>
    </citation>
    <scope>NUCLEOTIDE SEQUENCE [LARGE SCALE GENOMIC DNA]</scope>
    <source>
        <strain evidence="10">CIP 108523</strain>
    </source>
</reference>
<comment type="pathway">
    <text evidence="5">Cofactor biosynthesis; pyridoxine 5'-phosphate biosynthesis; pyridoxine 5'-phosphate from D-erythrose 4-phosphate: step 2/5.</text>
</comment>
<dbReference type="HAMAP" id="MF_01825">
    <property type="entry name" value="PdxB"/>
    <property type="match status" value="1"/>
</dbReference>
<feature type="binding site" evidence="5">
    <location>
        <begin position="205"/>
        <end position="207"/>
    </location>
    <ligand>
        <name>NAD(+)</name>
        <dbReference type="ChEBI" id="CHEBI:57540"/>
    </ligand>
</feature>
<evidence type="ECO:0000256" key="4">
    <source>
        <dbReference type="ARBA" id="ARBA00023096"/>
    </source>
</evidence>
<feature type="active site" description="Proton donor" evidence="5">
    <location>
        <position position="253"/>
    </location>
</feature>
<dbReference type="RefSeq" id="WP_089361079.1">
    <property type="nucleotide sequence ID" value="NZ_FZOG01000007.1"/>
</dbReference>
<dbReference type="PANTHER" id="PTHR42938">
    <property type="entry name" value="FORMATE DEHYDROGENASE 1"/>
    <property type="match status" value="1"/>
</dbReference>
<evidence type="ECO:0000256" key="3">
    <source>
        <dbReference type="ARBA" id="ARBA00023027"/>
    </source>
</evidence>
<feature type="binding site" evidence="5">
    <location>
        <position position="174"/>
    </location>
    <ligand>
        <name>NAD(+)</name>
        <dbReference type="ChEBI" id="CHEBI:57540"/>
    </ligand>
</feature>
<evidence type="ECO:0000259" key="6">
    <source>
        <dbReference type="Pfam" id="PF00389"/>
    </source>
</evidence>
<dbReference type="InterPro" id="IPR036291">
    <property type="entry name" value="NAD(P)-bd_dom_sf"/>
</dbReference>
<keyword evidence="10" id="KW-1185">Reference proteome</keyword>
<dbReference type="AlphaFoldDB" id="A0A239IZK6"/>
<evidence type="ECO:0000256" key="1">
    <source>
        <dbReference type="ARBA" id="ARBA00022490"/>
    </source>
</evidence>
<evidence type="ECO:0000256" key="5">
    <source>
        <dbReference type="HAMAP-Rule" id="MF_01825"/>
    </source>
</evidence>
<evidence type="ECO:0000313" key="9">
    <source>
        <dbReference type="EMBL" id="SNS98453.1"/>
    </source>
</evidence>
<feature type="domain" description="D-isomer specific 2-hydroxyacid dehydrogenase NAD-binding" evidence="7">
    <location>
        <begin position="109"/>
        <end position="255"/>
    </location>
</feature>
<dbReference type="GO" id="GO:0036001">
    <property type="term" value="P:'de novo' pyridoxal 5'-phosphate biosynthetic process"/>
    <property type="evidence" value="ECO:0007669"/>
    <property type="project" value="TreeGrafter"/>
</dbReference>
<name>A0A239IZK6_9PSED</name>
<organism evidence="9 10">
    <name type="scientific">Pseudomonas segetis</name>
    <dbReference type="NCBI Taxonomy" id="298908"/>
    <lineage>
        <taxon>Bacteria</taxon>
        <taxon>Pseudomonadati</taxon>
        <taxon>Pseudomonadota</taxon>
        <taxon>Gammaproteobacteria</taxon>
        <taxon>Pseudomonadales</taxon>
        <taxon>Pseudomonadaceae</taxon>
        <taxon>Pseudomonas</taxon>
    </lineage>
</organism>
<dbReference type="CDD" id="cd12158">
    <property type="entry name" value="ErythrP_dh"/>
    <property type="match status" value="1"/>
</dbReference>
<keyword evidence="4 5" id="KW-0664">Pyridoxine biosynthesis</keyword>
<dbReference type="InterPro" id="IPR038251">
    <property type="entry name" value="PdxB_dimer_sf"/>
</dbReference>
<feature type="active site" evidence="5">
    <location>
        <position position="236"/>
    </location>
</feature>
<comment type="subunit">
    <text evidence="5">Homodimer.</text>
</comment>
<accession>A0A239IZK6</accession>
<dbReference type="GO" id="GO:0051287">
    <property type="term" value="F:NAD binding"/>
    <property type="evidence" value="ECO:0007669"/>
    <property type="project" value="InterPro"/>
</dbReference>
<evidence type="ECO:0000313" key="10">
    <source>
        <dbReference type="Proteomes" id="UP000242915"/>
    </source>
</evidence>
<dbReference type="Proteomes" id="UP000242915">
    <property type="component" value="Unassembled WGS sequence"/>
</dbReference>
<dbReference type="InterPro" id="IPR006139">
    <property type="entry name" value="D-isomer_2_OHA_DH_cat_dom"/>
</dbReference>
<dbReference type="Gene3D" id="3.30.1370.170">
    <property type="match status" value="1"/>
</dbReference>
<comment type="catalytic activity">
    <reaction evidence="5">
        <text>4-phospho-D-erythronate + NAD(+) = (R)-3-hydroxy-2-oxo-4-phosphooxybutanoate + NADH + H(+)</text>
        <dbReference type="Rhea" id="RHEA:18829"/>
        <dbReference type="ChEBI" id="CHEBI:15378"/>
        <dbReference type="ChEBI" id="CHEBI:57540"/>
        <dbReference type="ChEBI" id="CHEBI:57945"/>
        <dbReference type="ChEBI" id="CHEBI:58538"/>
        <dbReference type="ChEBI" id="CHEBI:58766"/>
        <dbReference type="EC" id="1.1.1.290"/>
    </reaction>
</comment>
<feature type="binding site" evidence="5">
    <location>
        <position position="146"/>
    </location>
    <ligand>
        <name>NAD(+)</name>
        <dbReference type="ChEBI" id="CHEBI:57540"/>
    </ligand>
</feature>
<dbReference type="Gene3D" id="3.40.50.720">
    <property type="entry name" value="NAD(P)-binding Rossmann-like Domain"/>
    <property type="match status" value="2"/>
</dbReference>
<dbReference type="Pfam" id="PF02826">
    <property type="entry name" value="2-Hacid_dh_C"/>
    <property type="match status" value="1"/>
</dbReference>
<dbReference type="GO" id="GO:0033711">
    <property type="term" value="F:4-phosphoerythronate dehydrogenase activity"/>
    <property type="evidence" value="ECO:0007669"/>
    <property type="project" value="UniProtKB-EC"/>
</dbReference>
<feature type="domain" description="Erythronate-4-phosphate dehydrogenase dimerisation" evidence="8">
    <location>
        <begin position="288"/>
        <end position="377"/>
    </location>
</feature>
<dbReference type="Pfam" id="PF00389">
    <property type="entry name" value="2-Hacid_dh"/>
    <property type="match status" value="1"/>
</dbReference>
<feature type="binding site" evidence="5">
    <location>
        <begin position="126"/>
        <end position="127"/>
    </location>
    <ligand>
        <name>NAD(+)</name>
        <dbReference type="ChEBI" id="CHEBI:57540"/>
    </ligand>
</feature>
<dbReference type="SUPFAM" id="SSF51735">
    <property type="entry name" value="NAD(P)-binding Rossmann-fold domains"/>
    <property type="match status" value="1"/>
</dbReference>
<dbReference type="InterPro" id="IPR029753">
    <property type="entry name" value="D-isomer_DH_CS"/>
</dbReference>
<feature type="binding site" evidence="5">
    <location>
        <position position="231"/>
    </location>
    <ligand>
        <name>NAD(+)</name>
        <dbReference type="ChEBI" id="CHEBI:57540"/>
    </ligand>
</feature>
<dbReference type="PROSITE" id="PS00671">
    <property type="entry name" value="D_2_HYDROXYACID_DH_3"/>
    <property type="match status" value="1"/>
</dbReference>
<feature type="domain" description="D-isomer specific 2-hydroxyacid dehydrogenase catalytic" evidence="6">
    <location>
        <begin position="32"/>
        <end position="278"/>
    </location>
</feature>
<dbReference type="NCBIfam" id="NF001309">
    <property type="entry name" value="PRK00257.1"/>
    <property type="match status" value="1"/>
</dbReference>
<feature type="active site" evidence="5">
    <location>
        <position position="207"/>
    </location>
</feature>
<feature type="binding site" evidence="5">
    <location>
        <position position="66"/>
    </location>
    <ligand>
        <name>substrate</name>
    </ligand>
</feature>
<comment type="function">
    <text evidence="5">Catalyzes the oxidation of erythronate-4-phosphate to 3-hydroxy-2-oxo-4-phosphonooxybutanoate.</text>
</comment>
<keyword evidence="1 5" id="KW-0963">Cytoplasm</keyword>
<protein>
    <recommendedName>
        <fullName evidence="5">Erythronate-4-phosphate dehydrogenase</fullName>
        <ecNumber evidence="5">1.1.1.290</ecNumber>
    </recommendedName>
</protein>
<gene>
    <name evidence="5" type="primary">pdxB</name>
    <name evidence="9" type="ORF">SAMN05216255_4083</name>
</gene>
<feature type="binding site" evidence="5">
    <location>
        <position position="257"/>
    </location>
    <ligand>
        <name>substrate</name>
    </ligand>
</feature>
<proteinExistence type="inferred from homology"/>
<comment type="subcellular location">
    <subcellularLocation>
        <location evidence="5">Cytoplasm</location>
    </subcellularLocation>
</comment>
<feature type="binding site" evidence="5">
    <location>
        <position position="256"/>
    </location>
    <ligand>
        <name>NAD(+)</name>
        <dbReference type="ChEBI" id="CHEBI:57540"/>
    </ligand>
</feature>
<dbReference type="SUPFAM" id="SSF52283">
    <property type="entry name" value="Formate/glycerate dehydrogenase catalytic domain-like"/>
    <property type="match status" value="1"/>
</dbReference>
<evidence type="ECO:0000259" key="8">
    <source>
        <dbReference type="Pfam" id="PF11890"/>
    </source>
</evidence>
<evidence type="ECO:0000259" key="7">
    <source>
        <dbReference type="Pfam" id="PF02826"/>
    </source>
</evidence>
<dbReference type="GO" id="GO:0046983">
    <property type="term" value="F:protein dimerization activity"/>
    <property type="evidence" value="ECO:0007669"/>
    <property type="project" value="InterPro"/>
</dbReference>
<dbReference type="GO" id="GO:0005829">
    <property type="term" value="C:cytosol"/>
    <property type="evidence" value="ECO:0007669"/>
    <property type="project" value="TreeGrafter"/>
</dbReference>
<dbReference type="PANTHER" id="PTHR42938:SF9">
    <property type="entry name" value="FORMATE DEHYDROGENASE 1"/>
    <property type="match status" value="1"/>
</dbReference>
<keyword evidence="3 5" id="KW-0520">NAD</keyword>
<dbReference type="EMBL" id="FZOG01000007">
    <property type="protein sequence ID" value="SNS98453.1"/>
    <property type="molecule type" value="Genomic_DNA"/>
</dbReference>
<sequence length="384" mass="41838">MRIVADENIPLLDEFFAGFGPIMRLPGRSIDAAAVANADVLLVRSVTKVDQQLLQGSPVSFVGTCTIGTDHLDLEYFQQANIAWSSAPGCNARGVVDYVLSSLLVLAEDQGVDLSRRTYGIVGAGQVGGRLQAVLQGLGWTVLVCDPPRQSIEGGDFVSLQQIISDCDVISLHTPLDKAGEHPTHHLFDAENLGRLRPGTWLINASRGPVIDNAALRELLVQRDDLRAVLDVWEAEPSVEVELAALCRIATPHIAGYSLDGKLRGTAQIYSALCSFLGQPEQHRLEDLTPPAWLAQMHFDASVERDWLIGSLCRAVYDPRRDDADFRRSLFADSAQQRAAFDALRKHYPMRREITGLEVSFAGPPSAELVQALKALGVVTRQAG</sequence>
<dbReference type="InterPro" id="IPR024531">
    <property type="entry name" value="Erythronate-4-P_DHase_dimer"/>
</dbReference>
<comment type="similarity">
    <text evidence="5">Belongs to the D-isomer specific 2-hydroxyacid dehydrogenase family. PdxB subfamily.</text>
</comment>
<dbReference type="EC" id="1.1.1.290" evidence="5"/>
<dbReference type="InterPro" id="IPR006140">
    <property type="entry name" value="D-isomer_DH_NAD-bd"/>
</dbReference>
<dbReference type="Pfam" id="PF11890">
    <property type="entry name" value="DUF3410"/>
    <property type="match status" value="1"/>
</dbReference>
<evidence type="ECO:0000256" key="2">
    <source>
        <dbReference type="ARBA" id="ARBA00023002"/>
    </source>
</evidence>
<feature type="binding site" evidence="5">
    <location>
        <position position="45"/>
    </location>
    <ligand>
        <name>substrate</name>
    </ligand>
</feature>
<dbReference type="InterPro" id="IPR020921">
    <property type="entry name" value="Erythronate-4-P_DHase"/>
</dbReference>
<keyword evidence="2 5" id="KW-0560">Oxidoreductase</keyword>